<accession>A0AAJ2TQ51</accession>
<evidence type="ECO:0000313" key="1">
    <source>
        <dbReference type="EMBL" id="MDZ5764154.1"/>
    </source>
</evidence>
<sequence length="114" mass="12305">MSEAEFLRDLDASLHAAFAVAGMASIGTHTAKKDGAVTANVRIYIDRDVETIGELRQFVAGRVEIAYLRADVEPEQGDRLEVGVAGNGLGVEVFVNSKKLSDDGSRSRWLVNRG</sequence>
<protein>
    <submittedName>
        <fullName evidence="1">Uncharacterized protein</fullName>
    </submittedName>
</protein>
<proteinExistence type="predicted"/>
<dbReference type="EMBL" id="JAXRVB010000005">
    <property type="protein sequence ID" value="MDZ5764154.1"/>
    <property type="molecule type" value="Genomic_DNA"/>
</dbReference>
<dbReference type="RefSeq" id="WP_242912753.1">
    <property type="nucleotide sequence ID" value="NZ_JAKJRQ010000003.1"/>
</dbReference>
<dbReference type="GO" id="GO:0019068">
    <property type="term" value="P:virion assembly"/>
    <property type="evidence" value="ECO:0007669"/>
    <property type="project" value="InterPro"/>
</dbReference>
<dbReference type="AlphaFoldDB" id="A0AAJ2TQ51"/>
<name>A0AAJ2TQ51_STEMA</name>
<gene>
    <name evidence="1" type="ORF">U4I38_06650</name>
</gene>
<dbReference type="Proteomes" id="UP001288387">
    <property type="component" value="Unassembled WGS sequence"/>
</dbReference>
<reference evidence="1" key="1">
    <citation type="submission" date="2023-12" db="EMBL/GenBank/DDBJ databases">
        <title>'Antibacterial potential of Stenotrophomonas maltophilia cystic fibrosis isolates' (manuscript under preparation).</title>
        <authorList>
            <person name="Crisan C.V."/>
            <person name="Pettis M."/>
            <person name="Goldberg J.B."/>
        </authorList>
    </citation>
    <scope>NUCLEOTIDE SEQUENCE</scope>
    <source>
        <strain evidence="1">CCV129</strain>
    </source>
</reference>
<comment type="caution">
    <text evidence="1">The sequence shown here is derived from an EMBL/GenBank/DDBJ whole genome shotgun (WGS) entry which is preliminary data.</text>
</comment>
<organism evidence="1 2">
    <name type="scientific">Stenotrophomonas maltophilia</name>
    <name type="common">Pseudomonas maltophilia</name>
    <name type="synonym">Xanthomonas maltophilia</name>
    <dbReference type="NCBI Taxonomy" id="40324"/>
    <lineage>
        <taxon>Bacteria</taxon>
        <taxon>Pseudomonadati</taxon>
        <taxon>Pseudomonadota</taxon>
        <taxon>Gammaproteobacteria</taxon>
        <taxon>Lysobacterales</taxon>
        <taxon>Lysobacteraceae</taxon>
        <taxon>Stenotrophomonas</taxon>
        <taxon>Stenotrophomonas maltophilia group</taxon>
    </lineage>
</organism>
<evidence type="ECO:0000313" key="2">
    <source>
        <dbReference type="Proteomes" id="UP001288387"/>
    </source>
</evidence>